<feature type="repeat" description="ANK" evidence="7">
    <location>
        <begin position="373"/>
        <end position="395"/>
    </location>
</feature>
<dbReference type="AlphaFoldDB" id="A0AAN7E701"/>
<organism evidence="10 11">
    <name type="scientific">Quercus rubra</name>
    <name type="common">Northern red oak</name>
    <name type="synonym">Quercus borealis</name>
    <dbReference type="NCBI Taxonomy" id="3512"/>
    <lineage>
        <taxon>Eukaryota</taxon>
        <taxon>Viridiplantae</taxon>
        <taxon>Streptophyta</taxon>
        <taxon>Embryophyta</taxon>
        <taxon>Tracheophyta</taxon>
        <taxon>Spermatophyta</taxon>
        <taxon>Magnoliopsida</taxon>
        <taxon>eudicotyledons</taxon>
        <taxon>Gunneridae</taxon>
        <taxon>Pentapetalae</taxon>
        <taxon>rosids</taxon>
        <taxon>fabids</taxon>
        <taxon>Fagales</taxon>
        <taxon>Fagaceae</taxon>
        <taxon>Quercus</taxon>
    </lineage>
</organism>
<keyword evidence="5 7" id="KW-0040">ANK repeat</keyword>
<dbReference type="SMART" id="SM00248">
    <property type="entry name" value="ANK"/>
    <property type="match status" value="8"/>
</dbReference>
<feature type="repeat" description="ANK" evidence="7">
    <location>
        <begin position="407"/>
        <end position="429"/>
    </location>
</feature>
<dbReference type="SUPFAM" id="SSF48403">
    <property type="entry name" value="Ankyrin repeat"/>
    <property type="match status" value="2"/>
</dbReference>
<evidence type="ECO:0000256" key="7">
    <source>
        <dbReference type="PROSITE-ProRule" id="PRU00023"/>
    </source>
</evidence>
<evidence type="ECO:0000256" key="2">
    <source>
        <dbReference type="ARBA" id="ARBA00022692"/>
    </source>
</evidence>
<dbReference type="InterPro" id="IPR026961">
    <property type="entry name" value="PGG_dom"/>
</dbReference>
<feature type="repeat" description="ANK" evidence="7">
    <location>
        <begin position="339"/>
        <end position="371"/>
    </location>
</feature>
<keyword evidence="3" id="KW-0677">Repeat</keyword>
<dbReference type="InterPro" id="IPR036770">
    <property type="entry name" value="Ankyrin_rpt-contain_sf"/>
</dbReference>
<accession>A0AAN7E701</accession>
<keyword evidence="4 8" id="KW-1133">Transmembrane helix</keyword>
<dbReference type="EMBL" id="JAXUIC010000011">
    <property type="protein sequence ID" value="KAK4563963.1"/>
    <property type="molecule type" value="Genomic_DNA"/>
</dbReference>
<evidence type="ECO:0000256" key="1">
    <source>
        <dbReference type="ARBA" id="ARBA00004141"/>
    </source>
</evidence>
<dbReference type="InterPro" id="IPR002110">
    <property type="entry name" value="Ankyrin_rpt"/>
</dbReference>
<evidence type="ECO:0000256" key="5">
    <source>
        <dbReference type="ARBA" id="ARBA00023043"/>
    </source>
</evidence>
<feature type="domain" description="PGG" evidence="9">
    <location>
        <begin position="569"/>
        <end position="670"/>
    </location>
</feature>
<evidence type="ECO:0000313" key="11">
    <source>
        <dbReference type="Proteomes" id="UP001324115"/>
    </source>
</evidence>
<evidence type="ECO:0000259" key="9">
    <source>
        <dbReference type="Pfam" id="PF13962"/>
    </source>
</evidence>
<dbReference type="PROSITE" id="PS50297">
    <property type="entry name" value="ANK_REP_REGION"/>
    <property type="match status" value="5"/>
</dbReference>
<evidence type="ECO:0000256" key="3">
    <source>
        <dbReference type="ARBA" id="ARBA00022737"/>
    </source>
</evidence>
<sequence length="730" mass="80971">MSSQVGIFVGNMNGVGTNQMHSCSTRINTAKAVQMITRNSGARAKRGIPTTVNPAEVATLTREENNQMDSVAIDLREWLKGFGWAASIIRNLLRWRRRALSSKIELSKEELYRVVASGDHKIFSCYRCNRLQQFAEGNTILHVAVQHRQKKMAEAILEREPSLLCGSNWDSDTPLHIAARTGCLTIATSLLSGSRISTSEAVEMLNKEGDTALHDAIRNGHLEVFQFLLEFNPQLTLVENQAGESPLFLAVDKGFFDIAGEILQSPGISPSIKGRDSMNALHAAIIRFGKGRQLNGVKERFLLKGFPNTTEGHLEKKFEAFMNRLIEKSPSAMLEVDKFGRTPLHYAAYFGCGEVAELLLKVDNNPGYMADLEGMSALHIATKSGHVQFIEKLFEYCPDTWALLDKKGMTALHAAVESGEQRVVEYFLKIQHFDSVINRKDMNGNTPLHLAAIHGNPDILVELTNDKRVDRSAINKEGFTAMDIIQSNTKLTVLEKDYLFDWSLCVTGSLPRSLKQEVSRTNAEALLSTEDTVSLDTGDNVGLNTGEIDVAGRDSRSIRCGRYMDDMDVVVATLIAAVTFQAALQTPGGYEQNDFHKGMAVLIKQFAFNVFVIADSLAFSLASASVFVHFWSFIEESPTVVTNLRRYARFMTNISIAGMVIAFAAGASVVLTPSRLIYSFTVGCCACFFLGPIFLFLRIMRTMFKSVFSRTLKKFRRPAHSPRNITAEPC</sequence>
<feature type="repeat" description="ANK" evidence="7">
    <location>
        <begin position="208"/>
        <end position="240"/>
    </location>
</feature>
<name>A0AAN7E701_QUERU</name>
<keyword evidence="6 8" id="KW-0472">Membrane</keyword>
<dbReference type="PROSITE" id="PS50088">
    <property type="entry name" value="ANK_REPEAT"/>
    <property type="match status" value="5"/>
</dbReference>
<dbReference type="Pfam" id="PF13962">
    <property type="entry name" value="PGG"/>
    <property type="match status" value="1"/>
</dbReference>
<dbReference type="Gene3D" id="1.25.40.20">
    <property type="entry name" value="Ankyrin repeat-containing domain"/>
    <property type="match status" value="2"/>
</dbReference>
<gene>
    <name evidence="10" type="ORF">RGQ29_006165</name>
</gene>
<dbReference type="Proteomes" id="UP001324115">
    <property type="component" value="Unassembled WGS sequence"/>
</dbReference>
<keyword evidence="11" id="KW-1185">Reference proteome</keyword>
<evidence type="ECO:0000256" key="8">
    <source>
        <dbReference type="SAM" id="Phobius"/>
    </source>
</evidence>
<evidence type="ECO:0000256" key="6">
    <source>
        <dbReference type="ARBA" id="ARBA00023136"/>
    </source>
</evidence>
<dbReference type="Pfam" id="PF00023">
    <property type="entry name" value="Ank"/>
    <property type="match status" value="1"/>
</dbReference>
<feature type="repeat" description="ANK" evidence="7">
    <location>
        <begin position="443"/>
        <end position="476"/>
    </location>
</feature>
<dbReference type="PANTHER" id="PTHR24186:SF50">
    <property type="entry name" value="ANKYRIN REPEAT-CONTAINING PROTEIN ITN1-LIKE ISOFORM X1"/>
    <property type="match status" value="1"/>
</dbReference>
<feature type="transmembrane region" description="Helical" evidence="8">
    <location>
        <begin position="606"/>
        <end position="630"/>
    </location>
</feature>
<feature type="transmembrane region" description="Helical" evidence="8">
    <location>
        <begin position="677"/>
        <end position="697"/>
    </location>
</feature>
<evidence type="ECO:0000256" key="4">
    <source>
        <dbReference type="ARBA" id="ARBA00022989"/>
    </source>
</evidence>
<comment type="caution">
    <text evidence="10">The sequence shown here is derived from an EMBL/GenBank/DDBJ whole genome shotgun (WGS) entry which is preliminary data.</text>
</comment>
<reference evidence="10 11" key="1">
    <citation type="journal article" date="2023" name="G3 (Bethesda)">
        <title>A haplotype-resolved chromosome-scale genome for Quercus rubra L. provides insights into the genetics of adaptive traits for red oak species.</title>
        <authorList>
            <person name="Kapoor B."/>
            <person name="Jenkins J."/>
            <person name="Schmutz J."/>
            <person name="Zhebentyayeva T."/>
            <person name="Kuelheim C."/>
            <person name="Coggeshall M."/>
            <person name="Heim C."/>
            <person name="Lasky J.R."/>
            <person name="Leites L."/>
            <person name="Islam-Faridi N."/>
            <person name="Romero-Severson J."/>
            <person name="DeLeo V.L."/>
            <person name="Lucas S.M."/>
            <person name="Lazic D."/>
            <person name="Gailing O."/>
            <person name="Carlson J."/>
            <person name="Staton M."/>
        </authorList>
    </citation>
    <scope>NUCLEOTIDE SEQUENCE [LARGE SCALE GENOMIC DNA]</scope>
    <source>
        <strain evidence="10">Pseudo-F2</strain>
    </source>
</reference>
<dbReference type="Pfam" id="PF12796">
    <property type="entry name" value="Ank_2"/>
    <property type="match status" value="2"/>
</dbReference>
<protein>
    <recommendedName>
        <fullName evidence="9">PGG domain-containing protein</fullName>
    </recommendedName>
</protein>
<dbReference type="GO" id="GO:0005886">
    <property type="term" value="C:plasma membrane"/>
    <property type="evidence" value="ECO:0007669"/>
    <property type="project" value="TreeGrafter"/>
</dbReference>
<keyword evidence="2 8" id="KW-0812">Transmembrane</keyword>
<proteinExistence type="predicted"/>
<dbReference type="PANTHER" id="PTHR24186">
    <property type="entry name" value="PROTEIN PHOSPHATASE 1 REGULATORY SUBUNIT"/>
    <property type="match status" value="1"/>
</dbReference>
<feature type="transmembrane region" description="Helical" evidence="8">
    <location>
        <begin position="650"/>
        <end position="671"/>
    </location>
</feature>
<comment type="subcellular location">
    <subcellularLocation>
        <location evidence="1">Membrane</location>
        <topology evidence="1">Multi-pass membrane protein</topology>
    </subcellularLocation>
</comment>
<evidence type="ECO:0000313" key="10">
    <source>
        <dbReference type="EMBL" id="KAK4563963.1"/>
    </source>
</evidence>